<evidence type="ECO:0000256" key="18">
    <source>
        <dbReference type="RuleBase" id="RU003403"/>
    </source>
</evidence>
<accession>Q5FYF8</accession>
<dbReference type="InterPro" id="IPR003917">
    <property type="entry name" value="NADH_UbQ_OxRdtase_chain2"/>
</dbReference>
<keyword evidence="6" id="KW-0813">Transport</keyword>
<keyword evidence="11 18" id="KW-0249">Electron transport</keyword>
<dbReference type="AlphaFoldDB" id="Q5FYF8"/>
<comment type="similarity">
    <text evidence="3 18">Belongs to the complex I subunit 2 family.</text>
</comment>
<dbReference type="GO" id="GO:0008137">
    <property type="term" value="F:NADH dehydrogenase (ubiquinone) activity"/>
    <property type="evidence" value="ECO:0007669"/>
    <property type="project" value="UniProtKB-EC"/>
</dbReference>
<dbReference type="PRINTS" id="PR01436">
    <property type="entry name" value="NADHDHGNASE2"/>
</dbReference>
<keyword evidence="15 18" id="KW-0496">Mitochondrion</keyword>
<evidence type="ECO:0000256" key="14">
    <source>
        <dbReference type="ARBA" id="ARBA00023075"/>
    </source>
</evidence>
<keyword evidence="10 18" id="KW-1278">Translocase</keyword>
<feature type="domain" description="NADH:quinone oxidoreductase/Mrp antiporter transmembrane" evidence="19">
    <location>
        <begin position="24"/>
        <end position="271"/>
    </location>
</feature>
<keyword evidence="8 18" id="KW-0812">Transmembrane</keyword>
<dbReference type="GO" id="GO:0005743">
    <property type="term" value="C:mitochondrial inner membrane"/>
    <property type="evidence" value="ECO:0007669"/>
    <property type="project" value="UniProtKB-SubCell"/>
</dbReference>
<keyword evidence="12 18" id="KW-1133">Transmembrane helix</keyword>
<evidence type="ECO:0000256" key="1">
    <source>
        <dbReference type="ARBA" id="ARBA00003257"/>
    </source>
</evidence>
<gene>
    <name evidence="20" type="primary">ND2</name>
</gene>
<dbReference type="GeneID" id="3332280"/>
<keyword evidence="9 18" id="KW-0999">Mitochondrion inner membrane</keyword>
<evidence type="ECO:0000256" key="4">
    <source>
        <dbReference type="ARBA" id="ARBA00012944"/>
    </source>
</evidence>
<evidence type="ECO:0000256" key="5">
    <source>
        <dbReference type="ARBA" id="ARBA00021008"/>
    </source>
</evidence>
<dbReference type="PANTHER" id="PTHR46552">
    <property type="entry name" value="NADH-UBIQUINONE OXIDOREDUCTASE CHAIN 2"/>
    <property type="match status" value="1"/>
</dbReference>
<feature type="transmembrane region" description="Helical" evidence="18">
    <location>
        <begin position="298"/>
        <end position="319"/>
    </location>
</feature>
<dbReference type="OrthoDB" id="4092844at2759"/>
<protein>
    <recommendedName>
        <fullName evidence="5 18">NADH-ubiquinone oxidoreductase chain 2</fullName>
        <ecNumber evidence="4 18">7.1.1.2</ecNumber>
    </recommendedName>
</protein>
<name>Q5FYF8_HOMVI</name>
<dbReference type="InterPro" id="IPR001750">
    <property type="entry name" value="ND/Mrp_TM"/>
</dbReference>
<evidence type="ECO:0000256" key="10">
    <source>
        <dbReference type="ARBA" id="ARBA00022967"/>
    </source>
</evidence>
<dbReference type="Pfam" id="PF00361">
    <property type="entry name" value="Proton_antipo_M"/>
    <property type="match status" value="1"/>
</dbReference>
<proteinExistence type="inferred from homology"/>
<dbReference type="EC" id="7.1.1.2" evidence="4 18"/>
<evidence type="ECO:0000256" key="11">
    <source>
        <dbReference type="ARBA" id="ARBA00022982"/>
    </source>
</evidence>
<dbReference type="CTD" id="4536"/>
<evidence type="ECO:0000256" key="3">
    <source>
        <dbReference type="ARBA" id="ARBA00007012"/>
    </source>
</evidence>
<keyword evidence="16 18" id="KW-0472">Membrane</keyword>
<keyword evidence="13 18" id="KW-0520">NAD</keyword>
<dbReference type="RefSeq" id="YP_214939.1">
    <property type="nucleotide sequence ID" value="NC_006899.1"/>
</dbReference>
<evidence type="ECO:0000256" key="13">
    <source>
        <dbReference type="ARBA" id="ARBA00023027"/>
    </source>
</evidence>
<comment type="function">
    <text evidence="18">Core subunit of the mitochondrial membrane respiratory chain NADH dehydrogenase (Complex I) which catalyzes electron transfer from NADH through the respiratory chain, using ubiquinone as an electron acceptor. Essential for the catalytic activity and assembly of complex I.</text>
</comment>
<comment type="catalytic activity">
    <reaction evidence="17 18">
        <text>a ubiquinone + NADH + 5 H(+)(in) = a ubiquinol + NAD(+) + 4 H(+)(out)</text>
        <dbReference type="Rhea" id="RHEA:29091"/>
        <dbReference type="Rhea" id="RHEA-COMP:9565"/>
        <dbReference type="Rhea" id="RHEA-COMP:9566"/>
        <dbReference type="ChEBI" id="CHEBI:15378"/>
        <dbReference type="ChEBI" id="CHEBI:16389"/>
        <dbReference type="ChEBI" id="CHEBI:17976"/>
        <dbReference type="ChEBI" id="CHEBI:57540"/>
        <dbReference type="ChEBI" id="CHEBI:57945"/>
        <dbReference type="EC" id="7.1.1.2"/>
    </reaction>
</comment>
<evidence type="ECO:0000256" key="17">
    <source>
        <dbReference type="ARBA" id="ARBA00049551"/>
    </source>
</evidence>
<geneLocation type="mitochondrion" evidence="20"/>
<dbReference type="GO" id="GO:0006120">
    <property type="term" value="P:mitochondrial electron transport, NADH to ubiquinone"/>
    <property type="evidence" value="ECO:0007669"/>
    <property type="project" value="InterPro"/>
</dbReference>
<dbReference type="KEGG" id="hvi:3332280"/>
<reference evidence="20" key="1">
    <citation type="submission" date="2005-01" db="EMBL/GenBank/DDBJ databases">
        <title>Nucleotide sequence of the mitochondrion of Homalodisca coagulata.</title>
        <authorList>
            <person name="Baumann L."/>
            <person name="Baumann P."/>
        </authorList>
    </citation>
    <scope>NUCLEOTIDE SEQUENCE</scope>
</reference>
<feature type="transmembrane region" description="Helical" evidence="18">
    <location>
        <begin position="114"/>
        <end position="135"/>
    </location>
</feature>
<evidence type="ECO:0000256" key="8">
    <source>
        <dbReference type="ARBA" id="ARBA00022692"/>
    </source>
</evidence>
<feature type="transmembrane region" description="Helical" evidence="18">
    <location>
        <begin position="223"/>
        <end position="241"/>
    </location>
</feature>
<feature type="transmembrane region" description="Helical" evidence="18">
    <location>
        <begin position="185"/>
        <end position="202"/>
    </location>
</feature>
<evidence type="ECO:0000256" key="7">
    <source>
        <dbReference type="ARBA" id="ARBA00022660"/>
    </source>
</evidence>
<comment type="subcellular location">
    <subcellularLocation>
        <location evidence="2 18">Mitochondrion inner membrane</location>
        <topology evidence="2 18">Multi-pass membrane protein</topology>
    </subcellularLocation>
</comment>
<evidence type="ECO:0000259" key="19">
    <source>
        <dbReference type="Pfam" id="PF00361"/>
    </source>
</evidence>
<dbReference type="PANTHER" id="PTHR46552:SF1">
    <property type="entry name" value="NADH-UBIQUINONE OXIDOREDUCTASE CHAIN 2"/>
    <property type="match status" value="1"/>
</dbReference>
<feature type="transmembrane region" description="Helical" evidence="18">
    <location>
        <begin position="141"/>
        <end position="156"/>
    </location>
</feature>
<keyword evidence="14 18" id="KW-0830">Ubiquinone</keyword>
<dbReference type="EMBL" id="AY875213">
    <property type="protein sequence ID" value="AAW69418.1"/>
    <property type="molecule type" value="Genomic_DNA"/>
</dbReference>
<keyword evidence="7 18" id="KW-0679">Respiratory chain</keyword>
<evidence type="ECO:0000256" key="9">
    <source>
        <dbReference type="ARBA" id="ARBA00022792"/>
    </source>
</evidence>
<feature type="transmembrane region" description="Helical" evidence="18">
    <location>
        <begin position="253"/>
        <end position="277"/>
    </location>
</feature>
<evidence type="ECO:0000256" key="16">
    <source>
        <dbReference type="ARBA" id="ARBA00023136"/>
    </source>
</evidence>
<evidence type="ECO:0000256" key="6">
    <source>
        <dbReference type="ARBA" id="ARBA00022448"/>
    </source>
</evidence>
<feature type="transmembrane region" description="Helical" evidence="18">
    <location>
        <begin position="60"/>
        <end position="81"/>
    </location>
</feature>
<evidence type="ECO:0000256" key="2">
    <source>
        <dbReference type="ARBA" id="ARBA00004448"/>
    </source>
</evidence>
<organism evidence="20">
    <name type="scientific">Homalodisca vitripennis</name>
    <name type="common">Glassy-winged sharpshooter</name>
    <name type="synonym">Homalodisca coagulata</name>
    <dbReference type="NCBI Taxonomy" id="197043"/>
    <lineage>
        <taxon>Eukaryota</taxon>
        <taxon>Metazoa</taxon>
        <taxon>Ecdysozoa</taxon>
        <taxon>Arthropoda</taxon>
        <taxon>Hexapoda</taxon>
        <taxon>Insecta</taxon>
        <taxon>Pterygota</taxon>
        <taxon>Neoptera</taxon>
        <taxon>Paraneoptera</taxon>
        <taxon>Hemiptera</taxon>
        <taxon>Auchenorrhyncha</taxon>
        <taxon>Membracoidea</taxon>
        <taxon>Cicadellidae</taxon>
        <taxon>Cicadellinae</taxon>
        <taxon>Proconiini</taxon>
        <taxon>Homalodisca</taxon>
    </lineage>
</organism>
<comment type="function">
    <text evidence="1">Core subunit of the mitochondrial membrane respiratory chain NADH dehydrogenase (Complex I) that is believed to belong to the minimal assembly required for catalysis. Complex I functions in the transfer of electrons from NADH to the respiratory chain. The immediate electron acceptor for the enzyme is believed to be ubiquinone.</text>
</comment>
<sequence length="323" mass="37178">MFINSNKLLFANTMIVGVMVSICSNNWFMIWSGMEISLMCLTPLMSGYNMITSECMMKHFIVQGVSSSILILGLVMSLLYFNYSNNLVLISVLIKLGMAPFHNWVLVVVEGLSYWVNFMLLTLIKIAPLTLMSYINLNTNFYVILSLIVGSLFALNQSSIRKIMAYSSIFNLGFMSISSMNNSIWVIYFMIYSLILSNLFFFMKKLNINYINQIIINEFTPEVSISIWILVLSLGGMPPLIEFMGKLMVFEMLMSMGQILILTIMVLTSLLVMFYYIRMMYLSLMFSSLILKWNKLNLINMTIIIFLLNFMMSPMFIMIKSLI</sequence>
<evidence type="ECO:0000256" key="12">
    <source>
        <dbReference type="ARBA" id="ARBA00022989"/>
    </source>
</evidence>
<evidence type="ECO:0000256" key="15">
    <source>
        <dbReference type="ARBA" id="ARBA00023128"/>
    </source>
</evidence>
<feature type="transmembrane region" description="Helical" evidence="18">
    <location>
        <begin position="87"/>
        <end position="107"/>
    </location>
</feature>
<evidence type="ECO:0000313" key="20">
    <source>
        <dbReference type="EMBL" id="AAW69418.1"/>
    </source>
</evidence>
<dbReference type="InterPro" id="IPR050175">
    <property type="entry name" value="Complex_I_Subunit_2"/>
</dbReference>